<gene>
    <name evidence="2" type="ORF">SAMN05216361_0117</name>
</gene>
<keyword evidence="1" id="KW-0175">Coiled coil</keyword>
<feature type="coiled-coil region" evidence="1">
    <location>
        <begin position="249"/>
        <end position="472"/>
    </location>
</feature>
<dbReference type="RefSeq" id="WP_073325455.1">
    <property type="nucleotide sequence ID" value="NZ_FQWD01000013.1"/>
</dbReference>
<dbReference type="Proteomes" id="UP000184520">
    <property type="component" value="Unassembled WGS sequence"/>
</dbReference>
<sequence>MKELLQLARGISEPLVNAMLYGIADIVTMDDLLNINAHRLIIVEPDPVAFAKLEAWQSSMADSAIDIVCYHAVLDSEQVNVTLYQSSQLGFSSTESPNRIKLYRPGLKFTPTVVPAKPIDYFIAKYNILREEQNMLMLNCNGAEAGVLGLEQTENFNIIVVRTSNDPLYGSNRNNMGLSSGAGYCSLKQRGQQKPYINLLLQRAVGWQASQAQLLSLQKELNEEKTRNSQHAESKETLITDLEKSAALVEQLQASLSTVTQQNEDLSKQLESVREYNSKNRQWAESAESAKAKLDAELGALIVKTEELKNAISNLESENGLKEEKLSEVTQLQRSLEQKAGQLEKALEQSNHEKEELRGINATNCEKIIELTATNGRLKEEANRQANTISKLEEDQSALQCHLESLQTRELQASTTAKLNAKLLIKLQADLSHLRHQHEEKQKNVSELESLVAELHQKLQQAATFYHRLEREYPELLVESVKS</sequence>
<protein>
    <submittedName>
        <fullName evidence="2">Uncharacterized protein</fullName>
    </submittedName>
</protein>
<evidence type="ECO:0000313" key="2">
    <source>
        <dbReference type="EMBL" id="SHH43148.1"/>
    </source>
</evidence>
<accession>A0A1M5SXY0</accession>
<evidence type="ECO:0000313" key="3">
    <source>
        <dbReference type="Proteomes" id="UP000184520"/>
    </source>
</evidence>
<dbReference type="AlphaFoldDB" id="A0A1M5SXY0"/>
<reference evidence="3" key="1">
    <citation type="submission" date="2016-11" db="EMBL/GenBank/DDBJ databases">
        <authorList>
            <person name="Varghese N."/>
            <person name="Submissions S."/>
        </authorList>
    </citation>
    <scope>NUCLEOTIDE SEQUENCE [LARGE SCALE GENOMIC DNA]</scope>
    <source>
        <strain evidence="3">CGMCC 1.8995</strain>
    </source>
</reference>
<name>A0A1M5SXY0_9ALTE</name>
<dbReference type="InterPro" id="IPR029063">
    <property type="entry name" value="SAM-dependent_MTases_sf"/>
</dbReference>
<dbReference type="OrthoDB" id="823440at2"/>
<keyword evidence="3" id="KW-1185">Reference proteome</keyword>
<evidence type="ECO:0000256" key="1">
    <source>
        <dbReference type="SAM" id="Coils"/>
    </source>
</evidence>
<dbReference type="Gene3D" id="3.40.50.150">
    <property type="entry name" value="Vaccinia Virus protein VP39"/>
    <property type="match status" value="1"/>
</dbReference>
<dbReference type="EMBL" id="FQWD01000013">
    <property type="protein sequence ID" value="SHH43148.1"/>
    <property type="molecule type" value="Genomic_DNA"/>
</dbReference>
<dbReference type="STRING" id="634436.SAMN05216361_0117"/>
<proteinExistence type="predicted"/>
<organism evidence="2 3">
    <name type="scientific">Marisediminitalea aggregata</name>
    <dbReference type="NCBI Taxonomy" id="634436"/>
    <lineage>
        <taxon>Bacteria</taxon>
        <taxon>Pseudomonadati</taxon>
        <taxon>Pseudomonadota</taxon>
        <taxon>Gammaproteobacteria</taxon>
        <taxon>Alteromonadales</taxon>
        <taxon>Alteromonadaceae</taxon>
        <taxon>Marisediminitalea</taxon>
    </lineage>
</organism>